<name>A0A7R8W6A6_9CRUS</name>
<evidence type="ECO:0000256" key="7">
    <source>
        <dbReference type="ARBA" id="ARBA00023277"/>
    </source>
</evidence>
<evidence type="ECO:0000256" key="2">
    <source>
        <dbReference type="ARBA" id="ARBA00001712"/>
    </source>
</evidence>
<evidence type="ECO:0000256" key="5">
    <source>
        <dbReference type="ARBA" id="ARBA00006206"/>
    </source>
</evidence>
<keyword evidence="7 9" id="KW-0119">Carbohydrate metabolism</keyword>
<dbReference type="GO" id="GO:0030246">
    <property type="term" value="F:carbohydrate binding"/>
    <property type="evidence" value="ECO:0007669"/>
    <property type="project" value="InterPro"/>
</dbReference>
<dbReference type="SUPFAM" id="SSF74650">
    <property type="entry name" value="Galactose mutarotase-like"/>
    <property type="match status" value="1"/>
</dbReference>
<accession>A0A7R8W6A6</accession>
<dbReference type="UniPathway" id="UPA00242"/>
<dbReference type="GO" id="GO:0006006">
    <property type="term" value="P:glucose metabolic process"/>
    <property type="evidence" value="ECO:0007669"/>
    <property type="project" value="TreeGrafter"/>
</dbReference>
<evidence type="ECO:0000256" key="4">
    <source>
        <dbReference type="ARBA" id="ARBA00005028"/>
    </source>
</evidence>
<dbReference type="InterPro" id="IPR015443">
    <property type="entry name" value="Aldose_1-epimerase"/>
</dbReference>
<dbReference type="GO" id="GO:0004034">
    <property type="term" value="F:aldose 1-epimerase activity"/>
    <property type="evidence" value="ECO:0007669"/>
    <property type="project" value="UniProtKB-EC"/>
</dbReference>
<evidence type="ECO:0000256" key="8">
    <source>
        <dbReference type="ARBA" id="ARBA00045743"/>
    </source>
</evidence>
<evidence type="ECO:0000256" key="1">
    <source>
        <dbReference type="ARBA" id="ARBA00001614"/>
    </source>
</evidence>
<comment type="similarity">
    <text evidence="5 9">Belongs to the aldose epimerase family.</text>
</comment>
<dbReference type="Gene3D" id="2.70.98.10">
    <property type="match status" value="1"/>
</dbReference>
<dbReference type="InterPro" id="IPR018052">
    <property type="entry name" value="Ald1_epimerase_CS"/>
</dbReference>
<dbReference type="InterPro" id="IPR014718">
    <property type="entry name" value="GH-type_carb-bd"/>
</dbReference>
<dbReference type="InterPro" id="IPR047215">
    <property type="entry name" value="Galactose_mutarotase-like"/>
</dbReference>
<dbReference type="PROSITE" id="PS00545">
    <property type="entry name" value="ALDOSE_1_EPIMERASE"/>
    <property type="match status" value="1"/>
</dbReference>
<dbReference type="GO" id="GO:0033499">
    <property type="term" value="P:galactose catabolic process via UDP-galactose, Leloir pathway"/>
    <property type="evidence" value="ECO:0007669"/>
    <property type="project" value="TreeGrafter"/>
</dbReference>
<evidence type="ECO:0000256" key="3">
    <source>
        <dbReference type="ARBA" id="ARBA00004947"/>
    </source>
</evidence>
<dbReference type="EC" id="5.1.3.3" evidence="9"/>
<dbReference type="UniPathway" id="UPA00214"/>
<evidence type="ECO:0000313" key="10">
    <source>
        <dbReference type="EMBL" id="CAD7225755.1"/>
    </source>
</evidence>
<dbReference type="NCBIfam" id="NF008277">
    <property type="entry name" value="PRK11055.1"/>
    <property type="match status" value="1"/>
</dbReference>
<keyword evidence="6 9" id="KW-0413">Isomerase</keyword>
<dbReference type="EMBL" id="OB660654">
    <property type="protein sequence ID" value="CAD7225755.1"/>
    <property type="molecule type" value="Genomic_DNA"/>
</dbReference>
<dbReference type="OrthoDB" id="274691at2759"/>
<dbReference type="InterPro" id="IPR011013">
    <property type="entry name" value="Gal_mutarotase_sf_dom"/>
</dbReference>
<evidence type="ECO:0000256" key="9">
    <source>
        <dbReference type="PIRNR" id="PIRNR005096"/>
    </source>
</evidence>
<evidence type="ECO:0000256" key="6">
    <source>
        <dbReference type="ARBA" id="ARBA00023235"/>
    </source>
</evidence>
<comment type="pathway">
    <text evidence="4 9">Carbohydrate metabolism; hexose metabolism.</text>
</comment>
<organism evidence="10">
    <name type="scientific">Cyprideis torosa</name>
    <dbReference type="NCBI Taxonomy" id="163714"/>
    <lineage>
        <taxon>Eukaryota</taxon>
        <taxon>Metazoa</taxon>
        <taxon>Ecdysozoa</taxon>
        <taxon>Arthropoda</taxon>
        <taxon>Crustacea</taxon>
        <taxon>Oligostraca</taxon>
        <taxon>Ostracoda</taxon>
        <taxon>Podocopa</taxon>
        <taxon>Podocopida</taxon>
        <taxon>Cytherocopina</taxon>
        <taxon>Cytheroidea</taxon>
        <taxon>Cytherideidae</taxon>
        <taxon>Cyprideis</taxon>
    </lineage>
</organism>
<dbReference type="CDD" id="cd09019">
    <property type="entry name" value="galactose_mutarotase_like"/>
    <property type="match status" value="1"/>
</dbReference>
<comment type="pathway">
    <text evidence="3">Carbohydrate metabolism; galactose metabolism.</text>
</comment>
<dbReference type="PIRSF" id="PIRSF005096">
    <property type="entry name" value="GALM"/>
    <property type="match status" value="1"/>
</dbReference>
<dbReference type="Pfam" id="PF01263">
    <property type="entry name" value="Aldose_epim"/>
    <property type="match status" value="1"/>
</dbReference>
<gene>
    <name evidence="10" type="ORF">CTOB1V02_LOCUS3687</name>
</gene>
<comment type="function">
    <text evidence="8">Mutarotase that catalyzes the interconversion of beta-D-galactose and alpha-D-galactose during galactose metabolism. Beta-D-galactose is metabolized in the liver into glucose 1-phosphate, the primary metabolic fuel, by the action of four enzymes that constitute the Leloir pathway: GALM, GALK1 (galactokinase), GALT (galactose-1-phosphate uridylyltransferase) and GALE (UDP-galactose-4'-epimerase). Involved in the maintenance of the equilibrium between the beta- and alpha-anomers of galactose, therefore ensuring a sufficient supply of the alpha-anomer for GALK1. Also active on D-glucose although shows a preference for galactose over glucose.</text>
</comment>
<dbReference type="AlphaFoldDB" id="A0A7R8W6A6"/>
<dbReference type="InterPro" id="IPR008183">
    <property type="entry name" value="Aldose_1/G6P_1-epimerase"/>
</dbReference>
<proteinExistence type="inferred from homology"/>
<protein>
    <recommendedName>
        <fullName evidence="9">Aldose 1-epimerase</fullName>
        <ecNumber evidence="9">5.1.3.3</ecNumber>
    </recommendedName>
</protein>
<sequence length="362" mass="40262">MTECSVFGKYGRESVTKYTLRHPSGAFAEVITYGATLVNLTTPNKRGVCENIVLSYDTFNDFVRDGFYFGRTVGRYANRIAKGKFILDDVEYQLPMNNGIHHLHGGYLGFHRKLWKPFVISDNIVSFTCLSADGEMGYPGDVMANVTYSLISGENGSVKLVLDYNAMATRSTPLNMTNHSYFNLGGRDAGREALLQHQIQIFADRITESKADLTPTGKIIPVAGTPFDFREMKPLTADLLSKVDGGGQPGFDQNFCINDVGEGDNFTTLRSAAYVQHPDSGRFLKVFTTLPGVQFYTGNFLPQTQDDADEIFGKFYGQHSGFCLETQFYPDSPNQPHFPSTILKPGTAYRSRTEFEVGILQQ</sequence>
<dbReference type="PANTHER" id="PTHR10091">
    <property type="entry name" value="ALDOSE-1-EPIMERASE"/>
    <property type="match status" value="1"/>
</dbReference>
<comment type="catalytic activity">
    <reaction evidence="2">
        <text>alpha-D-galactose = beta-D-galactose</text>
        <dbReference type="Rhea" id="RHEA:28675"/>
        <dbReference type="ChEBI" id="CHEBI:27667"/>
        <dbReference type="ChEBI" id="CHEBI:28061"/>
        <dbReference type="EC" id="5.1.3.3"/>
    </reaction>
    <physiologicalReaction direction="right-to-left" evidence="2">
        <dbReference type="Rhea" id="RHEA:28677"/>
    </physiologicalReaction>
</comment>
<dbReference type="PANTHER" id="PTHR10091:SF0">
    <property type="entry name" value="GALACTOSE MUTAROTASE"/>
    <property type="match status" value="1"/>
</dbReference>
<comment type="catalytic activity">
    <reaction evidence="1 9">
        <text>alpha-D-glucose = beta-D-glucose</text>
        <dbReference type="Rhea" id="RHEA:10264"/>
        <dbReference type="ChEBI" id="CHEBI:15903"/>
        <dbReference type="ChEBI" id="CHEBI:17925"/>
        <dbReference type="EC" id="5.1.3.3"/>
    </reaction>
</comment>
<reference evidence="10" key="1">
    <citation type="submission" date="2020-11" db="EMBL/GenBank/DDBJ databases">
        <authorList>
            <person name="Tran Van P."/>
        </authorList>
    </citation>
    <scope>NUCLEOTIDE SEQUENCE</scope>
</reference>